<keyword evidence="12" id="KW-0479">Metal-binding</keyword>
<evidence type="ECO:0000256" key="2">
    <source>
        <dbReference type="ARBA" id="ARBA00010290"/>
    </source>
</evidence>
<keyword evidence="5 11" id="KW-0547">Nucleotide-binding</keyword>
<dbReference type="CDD" id="cd04155">
    <property type="entry name" value="Arl3"/>
    <property type="match status" value="1"/>
</dbReference>
<dbReference type="PRINTS" id="PR00328">
    <property type="entry name" value="SAR1GTPBP"/>
</dbReference>
<evidence type="ECO:0000256" key="6">
    <source>
        <dbReference type="ARBA" id="ARBA00022927"/>
    </source>
</evidence>
<dbReference type="SMART" id="SM00178">
    <property type="entry name" value="SAR"/>
    <property type="match status" value="1"/>
</dbReference>
<evidence type="ECO:0000256" key="5">
    <source>
        <dbReference type="ARBA" id="ARBA00022741"/>
    </source>
</evidence>
<dbReference type="SMART" id="SM00177">
    <property type="entry name" value="ARF"/>
    <property type="match status" value="1"/>
</dbReference>
<keyword evidence="4" id="KW-0519">Myristate</keyword>
<evidence type="ECO:0000256" key="4">
    <source>
        <dbReference type="ARBA" id="ARBA00022707"/>
    </source>
</evidence>
<keyword evidence="7" id="KW-0333">Golgi apparatus</keyword>
<dbReference type="GO" id="GO:0005794">
    <property type="term" value="C:Golgi apparatus"/>
    <property type="evidence" value="ECO:0007669"/>
    <property type="project" value="UniProtKB-SubCell"/>
</dbReference>
<keyword evidence="9" id="KW-0449">Lipoprotein</keyword>
<feature type="binding site" evidence="11">
    <location>
        <begin position="24"/>
        <end position="31"/>
    </location>
    <ligand>
        <name>GTP</name>
        <dbReference type="ChEBI" id="CHEBI:37565"/>
    </ligand>
</feature>
<dbReference type="InterPro" id="IPR005225">
    <property type="entry name" value="Small_GTP-bd"/>
</dbReference>
<dbReference type="OrthoDB" id="2011769at2759"/>
<feature type="binding site" evidence="11">
    <location>
        <position position="70"/>
    </location>
    <ligand>
        <name>GTP</name>
        <dbReference type="ChEBI" id="CHEBI:37565"/>
    </ligand>
</feature>
<dbReference type="SUPFAM" id="SSF52540">
    <property type="entry name" value="P-loop containing nucleoside triphosphate hydrolases"/>
    <property type="match status" value="1"/>
</dbReference>
<organism evidence="14 15">
    <name type="scientific">Owenia fusiformis</name>
    <name type="common">Polychaete worm</name>
    <dbReference type="NCBI Taxonomy" id="6347"/>
    <lineage>
        <taxon>Eukaryota</taxon>
        <taxon>Metazoa</taxon>
        <taxon>Spiralia</taxon>
        <taxon>Lophotrochozoa</taxon>
        <taxon>Annelida</taxon>
        <taxon>Polychaeta</taxon>
        <taxon>Sedentaria</taxon>
        <taxon>Canalipalpata</taxon>
        <taxon>Sabellida</taxon>
        <taxon>Oweniida</taxon>
        <taxon>Oweniidae</taxon>
        <taxon>Owenia</taxon>
    </lineage>
</organism>
<dbReference type="Pfam" id="PF00025">
    <property type="entry name" value="Arf"/>
    <property type="match status" value="1"/>
</dbReference>
<keyword evidence="12" id="KW-0460">Magnesium</keyword>
<evidence type="ECO:0000313" key="15">
    <source>
        <dbReference type="Proteomes" id="UP000749559"/>
    </source>
</evidence>
<dbReference type="FunFam" id="3.40.50.300:FF:000281">
    <property type="entry name" value="ADP-ribosylation factor-like protein 3"/>
    <property type="match status" value="1"/>
</dbReference>
<name>A0A8J1T656_OWEFU</name>
<dbReference type="AlphaFoldDB" id="A0A8J1T656"/>
<gene>
    <name evidence="14" type="ORF">OFUS_LOCUS10983</name>
</gene>
<feature type="binding site" evidence="12">
    <location>
        <position position="48"/>
    </location>
    <ligand>
        <name>Mg(2+)</name>
        <dbReference type="ChEBI" id="CHEBI:18420"/>
    </ligand>
</feature>
<evidence type="ECO:0000256" key="8">
    <source>
        <dbReference type="ARBA" id="ARBA00023134"/>
    </source>
</evidence>
<evidence type="ECO:0000256" key="9">
    <source>
        <dbReference type="ARBA" id="ARBA00023288"/>
    </source>
</evidence>
<keyword evidence="8 11" id="KW-0342">GTP-binding</keyword>
<protein>
    <recommendedName>
        <fullName evidence="10">ADP-ribosylation factor-like protein 3</fullName>
    </recommendedName>
</protein>
<dbReference type="NCBIfam" id="TIGR00231">
    <property type="entry name" value="small_GTP"/>
    <property type="match status" value="1"/>
</dbReference>
<comment type="similarity">
    <text evidence="2 13">Belongs to the small GTPase superfamily. Arf family.</text>
</comment>
<dbReference type="InterPro" id="IPR027417">
    <property type="entry name" value="P-loop_NTPase"/>
</dbReference>
<reference evidence="14" key="1">
    <citation type="submission" date="2022-03" db="EMBL/GenBank/DDBJ databases">
        <authorList>
            <person name="Martin C."/>
        </authorList>
    </citation>
    <scope>NUCLEOTIDE SEQUENCE</scope>
</reference>
<dbReference type="GO" id="GO:0005525">
    <property type="term" value="F:GTP binding"/>
    <property type="evidence" value="ECO:0007669"/>
    <property type="project" value="UniProtKB-KW"/>
</dbReference>
<keyword evidence="15" id="KW-1185">Reference proteome</keyword>
<comment type="subcellular location">
    <subcellularLocation>
        <location evidence="1">Golgi apparatus</location>
    </subcellularLocation>
</comment>
<feature type="binding site" evidence="12">
    <location>
        <position position="31"/>
    </location>
    <ligand>
        <name>Mg(2+)</name>
        <dbReference type="ChEBI" id="CHEBI:18420"/>
    </ligand>
</feature>
<evidence type="ECO:0000256" key="7">
    <source>
        <dbReference type="ARBA" id="ARBA00023034"/>
    </source>
</evidence>
<evidence type="ECO:0000313" key="14">
    <source>
        <dbReference type="EMBL" id="CAH1784855.1"/>
    </source>
</evidence>
<sequence length="188" mass="21121">MGLLDLLRKLRSSPDQELRILLLGLDNAGKTTILKSLASEDISHITPTQGFNIKSVQSQGFKLNVWDIGGQRKIRPYWKNYFENTDVLIYVIDSADKKRLGESGEELEELLEEEKLAGVPVLIFANKQDLINALPASEIADEMKLTQIKDRKWQIQPCSAISSKPEESGVPEGFQWMAKNIPKGKKGK</sequence>
<evidence type="ECO:0000256" key="12">
    <source>
        <dbReference type="PIRSR" id="PIRSR606689-2"/>
    </source>
</evidence>
<evidence type="ECO:0000256" key="13">
    <source>
        <dbReference type="RuleBase" id="RU003925"/>
    </source>
</evidence>
<keyword evidence="3" id="KW-0813">Transport</keyword>
<dbReference type="PROSITE" id="PS51417">
    <property type="entry name" value="ARF"/>
    <property type="match status" value="1"/>
</dbReference>
<dbReference type="GO" id="GO:0046872">
    <property type="term" value="F:metal ion binding"/>
    <property type="evidence" value="ECO:0007669"/>
    <property type="project" value="UniProtKB-KW"/>
</dbReference>
<proteinExistence type="inferred from homology"/>
<keyword evidence="6" id="KW-0653">Protein transport</keyword>
<evidence type="ECO:0000256" key="3">
    <source>
        <dbReference type="ARBA" id="ARBA00022448"/>
    </source>
</evidence>
<accession>A0A8J1T656</accession>
<dbReference type="GO" id="GO:0003924">
    <property type="term" value="F:GTPase activity"/>
    <property type="evidence" value="ECO:0007669"/>
    <property type="project" value="InterPro"/>
</dbReference>
<dbReference type="PANTHER" id="PTHR45697">
    <property type="entry name" value="ADP-RIBOSYLATION FACTOR-LIKE PROTEIN 2-RELATED"/>
    <property type="match status" value="1"/>
</dbReference>
<dbReference type="InterPro" id="IPR044612">
    <property type="entry name" value="ARL2/3"/>
</dbReference>
<comment type="caution">
    <text evidence="14">The sequence shown here is derived from an EMBL/GenBank/DDBJ whole genome shotgun (WGS) entry which is preliminary data.</text>
</comment>
<dbReference type="InterPro" id="IPR006689">
    <property type="entry name" value="Small_GTPase_ARF/SAR"/>
</dbReference>
<dbReference type="GO" id="GO:0015031">
    <property type="term" value="P:protein transport"/>
    <property type="evidence" value="ECO:0007669"/>
    <property type="project" value="UniProtKB-KW"/>
</dbReference>
<dbReference type="EMBL" id="CAIIXF020000005">
    <property type="protein sequence ID" value="CAH1784855.1"/>
    <property type="molecule type" value="Genomic_DNA"/>
</dbReference>
<dbReference type="Gene3D" id="3.40.50.300">
    <property type="entry name" value="P-loop containing nucleotide triphosphate hydrolases"/>
    <property type="match status" value="1"/>
</dbReference>
<evidence type="ECO:0000256" key="11">
    <source>
        <dbReference type="PIRSR" id="PIRSR606689-1"/>
    </source>
</evidence>
<evidence type="ECO:0000256" key="1">
    <source>
        <dbReference type="ARBA" id="ARBA00004555"/>
    </source>
</evidence>
<dbReference type="Proteomes" id="UP000749559">
    <property type="component" value="Unassembled WGS sequence"/>
</dbReference>
<evidence type="ECO:0000256" key="10">
    <source>
        <dbReference type="ARBA" id="ARBA00040616"/>
    </source>
</evidence>
<feature type="binding site" evidence="11">
    <location>
        <begin position="126"/>
        <end position="129"/>
    </location>
    <ligand>
        <name>GTP</name>
        <dbReference type="ChEBI" id="CHEBI:37565"/>
    </ligand>
</feature>